<protein>
    <submittedName>
        <fullName evidence="5">Transcriptional regulator, LuxR family</fullName>
    </submittedName>
</protein>
<dbReference type="EMBL" id="CP002659">
    <property type="protein sequence ID" value="AEC02111.1"/>
    <property type="molecule type" value="Genomic_DNA"/>
</dbReference>
<organism evidence="5 6">
    <name type="scientific">Parasphaerochaeta coccoides (strain ATCC BAA-1237 / DSM 17374 / SPN1)</name>
    <name type="common">Sphaerochaeta coccoides</name>
    <dbReference type="NCBI Taxonomy" id="760011"/>
    <lineage>
        <taxon>Bacteria</taxon>
        <taxon>Pseudomonadati</taxon>
        <taxon>Spirochaetota</taxon>
        <taxon>Spirochaetia</taxon>
        <taxon>Spirochaetales</taxon>
        <taxon>Sphaerochaetaceae</taxon>
        <taxon>Parasphaerochaeta</taxon>
    </lineage>
</organism>
<dbReference type="Pfam" id="PF00196">
    <property type="entry name" value="GerE"/>
    <property type="match status" value="1"/>
</dbReference>
<dbReference type="PANTHER" id="PTHR44688:SF16">
    <property type="entry name" value="DNA-BINDING TRANSCRIPTIONAL ACTIVATOR DEVR_DOSR"/>
    <property type="match status" value="1"/>
</dbReference>
<dbReference type="STRING" id="760011.Spico_0887"/>
<evidence type="ECO:0000313" key="5">
    <source>
        <dbReference type="EMBL" id="AEC02111.1"/>
    </source>
</evidence>
<dbReference type="InterPro" id="IPR036388">
    <property type="entry name" value="WH-like_DNA-bd_sf"/>
</dbReference>
<dbReference type="AlphaFoldDB" id="F4GHZ8"/>
<dbReference type="RefSeq" id="WP_013739507.1">
    <property type="nucleotide sequence ID" value="NC_015436.1"/>
</dbReference>
<reference evidence="5 6" key="2">
    <citation type="journal article" date="2012" name="Stand. Genomic Sci.">
        <title>Complete genome sequence of the termite hindgut bacterium Spirochaeta coccoides type strain (SPN1(T)), reclassification in the genus Sphaerochaeta as Sphaerochaeta coccoides comb. nov. and emendations of the family Spirochaetaceae and the genus Sphaerochaeta.</title>
        <authorList>
            <person name="Abt B."/>
            <person name="Han C."/>
            <person name="Scheuner C."/>
            <person name="Lu M."/>
            <person name="Lapidus A."/>
            <person name="Nolan M."/>
            <person name="Lucas S."/>
            <person name="Hammon N."/>
            <person name="Deshpande S."/>
            <person name="Cheng J.F."/>
            <person name="Tapia R."/>
            <person name="Goodwin L.A."/>
            <person name="Pitluck S."/>
            <person name="Liolios K."/>
            <person name="Pagani I."/>
            <person name="Ivanova N."/>
            <person name="Mavromatis K."/>
            <person name="Mikhailova N."/>
            <person name="Huntemann M."/>
            <person name="Pati A."/>
            <person name="Chen A."/>
            <person name="Palaniappan K."/>
            <person name="Land M."/>
            <person name="Hauser L."/>
            <person name="Brambilla E.M."/>
            <person name="Rohde M."/>
            <person name="Spring S."/>
            <person name="Gronow S."/>
            <person name="Goker M."/>
            <person name="Woyke T."/>
            <person name="Bristow J."/>
            <person name="Eisen J.A."/>
            <person name="Markowitz V."/>
            <person name="Hugenholtz P."/>
            <person name="Kyrpides N.C."/>
            <person name="Klenk H.P."/>
            <person name="Detter J.C."/>
        </authorList>
    </citation>
    <scope>NUCLEOTIDE SEQUENCE [LARGE SCALE GENOMIC DNA]</scope>
    <source>
        <strain evidence="6">ATCC BAA-1237 / DSM 17374 / SPN1</strain>
    </source>
</reference>
<dbReference type="GO" id="GO:0006355">
    <property type="term" value="P:regulation of DNA-templated transcription"/>
    <property type="evidence" value="ECO:0007669"/>
    <property type="project" value="InterPro"/>
</dbReference>
<dbReference type="KEGG" id="scc:Spico_0887"/>
<dbReference type="SMART" id="SM00421">
    <property type="entry name" value="HTH_LUXR"/>
    <property type="match status" value="1"/>
</dbReference>
<dbReference type="Gene3D" id="1.10.10.10">
    <property type="entry name" value="Winged helix-like DNA-binding domain superfamily/Winged helix DNA-binding domain"/>
    <property type="match status" value="1"/>
</dbReference>
<gene>
    <name evidence="5" type="ordered locus">Spico_0887</name>
</gene>
<dbReference type="GO" id="GO:0003677">
    <property type="term" value="F:DNA binding"/>
    <property type="evidence" value="ECO:0007669"/>
    <property type="project" value="UniProtKB-KW"/>
</dbReference>
<dbReference type="HOGENOM" id="CLU_1495268_0_0_12"/>
<keyword evidence="6" id="KW-1185">Reference proteome</keyword>
<keyword evidence="3" id="KW-0804">Transcription</keyword>
<dbReference type="Proteomes" id="UP000007939">
    <property type="component" value="Chromosome"/>
</dbReference>
<keyword evidence="1" id="KW-0805">Transcription regulation</keyword>
<reference evidence="6" key="1">
    <citation type="submission" date="2011-04" db="EMBL/GenBank/DDBJ databases">
        <title>The complete genome of Spirochaeta coccoides DSM 17374.</title>
        <authorList>
            <person name="Lucas S."/>
            <person name="Copeland A."/>
            <person name="Lapidus A."/>
            <person name="Bruce D."/>
            <person name="Goodwin L."/>
            <person name="Pitluck S."/>
            <person name="Peters L."/>
            <person name="Kyrpides N."/>
            <person name="Mavromatis K."/>
            <person name="Pagani I."/>
            <person name="Ivanova N."/>
            <person name="Ovchinnikova G."/>
            <person name="Lu M."/>
            <person name="Detter J.C."/>
            <person name="Tapia R."/>
            <person name="Han C."/>
            <person name="Land M."/>
            <person name="Hauser L."/>
            <person name="Markowitz V."/>
            <person name="Cheng J.-F."/>
            <person name="Hugenholtz P."/>
            <person name="Woyke T."/>
            <person name="Wu D."/>
            <person name="Spring S."/>
            <person name="Schroeder M."/>
            <person name="Brambilla E."/>
            <person name="Klenk H.-P."/>
            <person name="Eisen J.A."/>
        </authorList>
    </citation>
    <scope>NUCLEOTIDE SEQUENCE [LARGE SCALE GENOMIC DNA]</scope>
    <source>
        <strain evidence="6">ATCC BAA-1237 / DSM 17374 / SPN1</strain>
    </source>
</reference>
<dbReference type="PRINTS" id="PR00038">
    <property type="entry name" value="HTHLUXR"/>
</dbReference>
<dbReference type="PANTHER" id="PTHR44688">
    <property type="entry name" value="DNA-BINDING TRANSCRIPTIONAL ACTIVATOR DEVR_DOSR"/>
    <property type="match status" value="1"/>
</dbReference>
<dbReference type="SUPFAM" id="SSF46894">
    <property type="entry name" value="C-terminal effector domain of the bipartite response regulators"/>
    <property type="match status" value="1"/>
</dbReference>
<proteinExistence type="predicted"/>
<keyword evidence="2" id="KW-0238">DNA-binding</keyword>
<evidence type="ECO:0000313" key="6">
    <source>
        <dbReference type="Proteomes" id="UP000007939"/>
    </source>
</evidence>
<evidence type="ECO:0000256" key="2">
    <source>
        <dbReference type="ARBA" id="ARBA00023125"/>
    </source>
</evidence>
<dbReference type="CDD" id="cd06170">
    <property type="entry name" value="LuxR_C_like"/>
    <property type="match status" value="1"/>
</dbReference>
<dbReference type="PROSITE" id="PS50043">
    <property type="entry name" value="HTH_LUXR_2"/>
    <property type="match status" value="1"/>
</dbReference>
<sequence>MAVSVGLHVDSGTMYHMATSEYRNQTGFPGREASPDTRLKDIREIVCTGESTHDVQLALFVCQQIFPDASCKGMLLDRNGNKADCSMEVITSEIGGEVHESVPKEGRYSFHSPSGEAICLSARECQVASLTANGMTCKEIAWELGVKESTVAAHRRNIYRKTGLSSSSQLAAWVVRSEIG</sequence>
<evidence type="ECO:0000259" key="4">
    <source>
        <dbReference type="PROSITE" id="PS50043"/>
    </source>
</evidence>
<evidence type="ECO:0000256" key="3">
    <source>
        <dbReference type="ARBA" id="ARBA00023163"/>
    </source>
</evidence>
<feature type="domain" description="HTH luxR-type" evidence="4">
    <location>
        <begin position="113"/>
        <end position="178"/>
    </location>
</feature>
<accession>F4GHZ8</accession>
<dbReference type="InterPro" id="IPR016032">
    <property type="entry name" value="Sig_transdc_resp-reg_C-effctor"/>
</dbReference>
<name>F4GHZ8_PARC1</name>
<evidence type="ECO:0000256" key="1">
    <source>
        <dbReference type="ARBA" id="ARBA00023015"/>
    </source>
</evidence>
<dbReference type="InterPro" id="IPR000792">
    <property type="entry name" value="Tscrpt_reg_LuxR_C"/>
</dbReference>